<dbReference type="SUPFAM" id="SSF88659">
    <property type="entry name" value="Sigma3 and sigma4 domains of RNA polymerase sigma factors"/>
    <property type="match status" value="1"/>
</dbReference>
<dbReference type="InterPro" id="IPR013249">
    <property type="entry name" value="RNA_pol_sigma70_r4_t2"/>
</dbReference>
<dbReference type="InterPro" id="IPR013324">
    <property type="entry name" value="RNA_pol_sigma_r3/r4-like"/>
</dbReference>
<evidence type="ECO:0000313" key="8">
    <source>
        <dbReference type="Proteomes" id="UP000465062"/>
    </source>
</evidence>
<dbReference type="Proteomes" id="UP000465062">
    <property type="component" value="Chromosome"/>
</dbReference>
<dbReference type="InterPro" id="IPR007627">
    <property type="entry name" value="RNA_pol_sigma70_r2"/>
</dbReference>
<dbReference type="SUPFAM" id="SSF88946">
    <property type="entry name" value="Sigma2 domain of RNA polymerase sigma factors"/>
    <property type="match status" value="1"/>
</dbReference>
<dbReference type="InterPro" id="IPR013325">
    <property type="entry name" value="RNA_pol_sigma_r2"/>
</dbReference>
<dbReference type="Gene3D" id="1.10.1740.10">
    <property type="match status" value="1"/>
</dbReference>
<keyword evidence="2" id="KW-0805">Transcription regulation</keyword>
<name>A0A6I6UU88_9BACI</name>
<dbReference type="GO" id="GO:0016987">
    <property type="term" value="F:sigma factor activity"/>
    <property type="evidence" value="ECO:0007669"/>
    <property type="project" value="UniProtKB-KW"/>
</dbReference>
<reference evidence="7 8" key="1">
    <citation type="submission" date="2019-06" db="EMBL/GenBank/DDBJ databases">
        <title>An operon consisting of a P-type ATPase gene and a transcriptional regular gene given the different cadmium resistance in Bacillus vietamensis 151-6 and Bacillus marisflavi 151-25.</title>
        <authorList>
            <person name="Yu X."/>
        </authorList>
    </citation>
    <scope>NUCLEOTIDE SEQUENCE [LARGE SCALE GENOMIC DNA]</scope>
    <source>
        <strain evidence="7 8">151-6</strain>
    </source>
</reference>
<dbReference type="Pfam" id="PF08281">
    <property type="entry name" value="Sigma70_r4_2"/>
    <property type="match status" value="1"/>
</dbReference>
<dbReference type="CDD" id="cd06171">
    <property type="entry name" value="Sigma70_r4"/>
    <property type="match status" value="1"/>
</dbReference>
<dbReference type="InterPro" id="IPR039425">
    <property type="entry name" value="RNA_pol_sigma-70-like"/>
</dbReference>
<dbReference type="Gene3D" id="1.10.10.10">
    <property type="entry name" value="Winged helix-like DNA-binding domain superfamily/Winged helix DNA-binding domain"/>
    <property type="match status" value="1"/>
</dbReference>
<evidence type="ECO:0000256" key="4">
    <source>
        <dbReference type="ARBA" id="ARBA00023163"/>
    </source>
</evidence>
<keyword evidence="3" id="KW-0731">Sigma factor</keyword>
<evidence type="ECO:0000256" key="1">
    <source>
        <dbReference type="ARBA" id="ARBA00010641"/>
    </source>
</evidence>
<dbReference type="Pfam" id="PF04542">
    <property type="entry name" value="Sigma70_r2"/>
    <property type="match status" value="1"/>
</dbReference>
<evidence type="ECO:0000259" key="6">
    <source>
        <dbReference type="Pfam" id="PF08281"/>
    </source>
</evidence>
<proteinExistence type="inferred from homology"/>
<evidence type="ECO:0000313" key="7">
    <source>
        <dbReference type="EMBL" id="QHE63649.1"/>
    </source>
</evidence>
<dbReference type="KEGG" id="bvq:FHE72_04220"/>
<feature type="domain" description="RNA polymerase sigma-70 region 2" evidence="5">
    <location>
        <begin position="14"/>
        <end position="77"/>
    </location>
</feature>
<dbReference type="EMBL" id="CP047394">
    <property type="protein sequence ID" value="QHE63649.1"/>
    <property type="molecule type" value="Genomic_DNA"/>
</dbReference>
<dbReference type="InterPro" id="IPR014284">
    <property type="entry name" value="RNA_pol_sigma-70_dom"/>
</dbReference>
<organism evidence="7 8">
    <name type="scientific">Rossellomorea vietnamensis</name>
    <dbReference type="NCBI Taxonomy" id="218284"/>
    <lineage>
        <taxon>Bacteria</taxon>
        <taxon>Bacillati</taxon>
        <taxon>Bacillota</taxon>
        <taxon>Bacilli</taxon>
        <taxon>Bacillales</taxon>
        <taxon>Bacillaceae</taxon>
        <taxon>Rossellomorea</taxon>
    </lineage>
</organism>
<evidence type="ECO:0000256" key="2">
    <source>
        <dbReference type="ARBA" id="ARBA00023015"/>
    </source>
</evidence>
<dbReference type="RefSeq" id="WP_159363199.1">
    <property type="nucleotide sequence ID" value="NZ_CP047394.1"/>
</dbReference>
<comment type="similarity">
    <text evidence="1">Belongs to the sigma-70 factor family. ECF subfamily.</text>
</comment>
<dbReference type="InterPro" id="IPR036388">
    <property type="entry name" value="WH-like_DNA-bd_sf"/>
</dbReference>
<dbReference type="PANTHER" id="PTHR43133">
    <property type="entry name" value="RNA POLYMERASE ECF-TYPE SIGMA FACTO"/>
    <property type="match status" value="1"/>
</dbReference>
<sequence>MRTQSMESVTIEEIVEQYGEDMWKLVFSYVRQEQAADDLTQEIFIKVYKKMDTFSGRSSLRTWIWRVAINHCKDYLNSWYRRKVFTEEDQHFQMMSSGSSVEGDVIQRDEDQELERAVLGLPLKYREIIYLHYYAERTIKEISILLDAKENTVKTRLRKAKQLLKEGLVNE</sequence>
<dbReference type="NCBIfam" id="NF006930">
    <property type="entry name" value="PRK09415.1"/>
    <property type="match status" value="1"/>
</dbReference>
<feature type="domain" description="RNA polymerase sigma factor 70 region 4 type 2" evidence="6">
    <location>
        <begin position="112"/>
        <end position="164"/>
    </location>
</feature>
<protein>
    <submittedName>
        <fullName evidence="7">Sigma-70 family RNA polymerase sigma factor</fullName>
    </submittedName>
</protein>
<gene>
    <name evidence="7" type="ORF">FHE72_04220</name>
</gene>
<accession>A0A6I6UU88</accession>
<dbReference type="PANTHER" id="PTHR43133:SF60">
    <property type="entry name" value="RNA POLYMERASE SIGMA FACTOR SIGV"/>
    <property type="match status" value="1"/>
</dbReference>
<dbReference type="AlphaFoldDB" id="A0A6I6UU88"/>
<evidence type="ECO:0000256" key="3">
    <source>
        <dbReference type="ARBA" id="ARBA00023082"/>
    </source>
</evidence>
<dbReference type="GO" id="GO:0006352">
    <property type="term" value="P:DNA-templated transcription initiation"/>
    <property type="evidence" value="ECO:0007669"/>
    <property type="project" value="InterPro"/>
</dbReference>
<dbReference type="GO" id="GO:0003677">
    <property type="term" value="F:DNA binding"/>
    <property type="evidence" value="ECO:0007669"/>
    <property type="project" value="InterPro"/>
</dbReference>
<keyword evidence="4" id="KW-0804">Transcription</keyword>
<evidence type="ECO:0000259" key="5">
    <source>
        <dbReference type="Pfam" id="PF04542"/>
    </source>
</evidence>
<dbReference type="NCBIfam" id="TIGR02937">
    <property type="entry name" value="sigma70-ECF"/>
    <property type="match status" value="1"/>
</dbReference>